<reference evidence="1" key="1">
    <citation type="submission" date="2023-08" db="EMBL/GenBank/DDBJ databases">
        <title>Pelteobagrus vachellii genome.</title>
        <authorList>
            <person name="Liu H."/>
        </authorList>
    </citation>
    <scope>NUCLEOTIDE SEQUENCE</scope>
    <source>
        <strain evidence="1">PRFRI_2022a</strain>
        <tissue evidence="1">Muscle</tissue>
    </source>
</reference>
<comment type="caution">
    <text evidence="1">The sequence shown here is derived from an EMBL/GenBank/DDBJ whole genome shotgun (WGS) entry which is preliminary data.</text>
</comment>
<name>A0AA88IVB6_TACVA</name>
<evidence type="ECO:0000313" key="1">
    <source>
        <dbReference type="EMBL" id="KAK2816423.1"/>
    </source>
</evidence>
<proteinExistence type="predicted"/>
<dbReference type="Proteomes" id="UP001187315">
    <property type="component" value="Unassembled WGS sequence"/>
</dbReference>
<evidence type="ECO:0000313" key="2">
    <source>
        <dbReference type="Proteomes" id="UP001187315"/>
    </source>
</evidence>
<dbReference type="EMBL" id="JAVHJS010000025">
    <property type="protein sequence ID" value="KAK2816423.1"/>
    <property type="molecule type" value="Genomic_DNA"/>
</dbReference>
<protein>
    <submittedName>
        <fullName evidence="1">Uncharacterized protein</fullName>
    </submittedName>
</protein>
<organism evidence="1 2">
    <name type="scientific">Tachysurus vachellii</name>
    <name type="common">Darkbarbel catfish</name>
    <name type="synonym">Pelteobagrus vachellii</name>
    <dbReference type="NCBI Taxonomy" id="175792"/>
    <lineage>
        <taxon>Eukaryota</taxon>
        <taxon>Metazoa</taxon>
        <taxon>Chordata</taxon>
        <taxon>Craniata</taxon>
        <taxon>Vertebrata</taxon>
        <taxon>Euteleostomi</taxon>
        <taxon>Actinopterygii</taxon>
        <taxon>Neopterygii</taxon>
        <taxon>Teleostei</taxon>
        <taxon>Ostariophysi</taxon>
        <taxon>Siluriformes</taxon>
        <taxon>Bagridae</taxon>
        <taxon>Tachysurus</taxon>
    </lineage>
</organism>
<gene>
    <name evidence="1" type="ORF">Q7C36_022694</name>
</gene>
<accession>A0AA88IVB6</accession>
<keyword evidence="2" id="KW-1185">Reference proteome</keyword>
<sequence length="97" mass="10678">MEPIHLSRIWQPSRQPCRSPISATPGGAESTLQISESRTVDQLSKASRPVQGGPLEILNLKLAIFNLGLCCSHFNIIFIWKSATKTKQSPVLRMCGC</sequence>
<dbReference type="AlphaFoldDB" id="A0AA88IVB6"/>